<dbReference type="InterPro" id="IPR029050">
    <property type="entry name" value="Immunoprotect_excell_Ig-like"/>
</dbReference>
<evidence type="ECO:0000256" key="2">
    <source>
        <dbReference type="SAM" id="SignalP"/>
    </source>
</evidence>
<organism evidence="5 6">
    <name type="scientific">Sporolactobacillus laevolacticus DSM 442</name>
    <dbReference type="NCBI Taxonomy" id="1395513"/>
    <lineage>
        <taxon>Bacteria</taxon>
        <taxon>Bacillati</taxon>
        <taxon>Bacillota</taxon>
        <taxon>Bacilli</taxon>
        <taxon>Bacillales</taxon>
        <taxon>Sporolactobacillaceae</taxon>
        <taxon>Sporolactobacillus</taxon>
    </lineage>
</organism>
<evidence type="ECO:0000259" key="3">
    <source>
        <dbReference type="Pfam" id="PF11611"/>
    </source>
</evidence>
<evidence type="ECO:0008006" key="7">
    <source>
        <dbReference type="Google" id="ProtNLM"/>
    </source>
</evidence>
<protein>
    <recommendedName>
        <fullName evidence="7">DUF4352 domain-containing protein</fullName>
    </recommendedName>
</protein>
<feature type="signal peptide" evidence="2">
    <location>
        <begin position="1"/>
        <end position="25"/>
    </location>
</feature>
<dbReference type="InterPro" id="IPR031343">
    <property type="entry name" value="DUF5105"/>
</dbReference>
<evidence type="ECO:0000256" key="1">
    <source>
        <dbReference type="ARBA" id="ARBA00022729"/>
    </source>
</evidence>
<dbReference type="eggNOG" id="ENOG5032ESZ">
    <property type="taxonomic scope" value="Bacteria"/>
</dbReference>
<accession>V6IUZ7</accession>
<name>V6IUZ7_9BACL</name>
<dbReference type="PROSITE" id="PS51257">
    <property type="entry name" value="PROKAR_LIPOPROTEIN"/>
    <property type="match status" value="1"/>
</dbReference>
<dbReference type="InterPro" id="IPR029051">
    <property type="entry name" value="DUF4352"/>
</dbReference>
<dbReference type="EMBL" id="AWTC01000016">
    <property type="protein sequence ID" value="EST10937.1"/>
    <property type="molecule type" value="Genomic_DNA"/>
</dbReference>
<evidence type="ECO:0000313" key="5">
    <source>
        <dbReference type="EMBL" id="EST10937.1"/>
    </source>
</evidence>
<keyword evidence="6" id="KW-1185">Reference proteome</keyword>
<dbReference type="Gene3D" id="2.60.40.1240">
    <property type="match status" value="1"/>
</dbReference>
<dbReference type="Pfam" id="PF11611">
    <property type="entry name" value="DUF4352"/>
    <property type="match status" value="1"/>
</dbReference>
<sequence>MTIKTRLLLTSGLLLLFLLTGCGHSSNGNGTGKGEGKSDVATVTIKDGQFITTEGQENTDDSALLALNISITNHSGDSLDLLTDDFSLYDSKNEKVSVDDTIYDDSGNFKMLDTDSLAKDKTVTGYIPFRVAKNKSYELHFQPDVYKSDKKVSDIVVKINTKDYQDNQQEIKDAMNAYVQTVFFEKKDPKYATLVANDANKDAEQLKALFIKNMGTDLEDQLSDQQMNQIYETFKRANSEKGSVSLKVQTALPKTAVVEVTPKVLFLDDMYDEVEKLKNQFVDDNRGKYSDYDAALQAWYVYMTKNIGEVFKNTDPRSSDTSYKINLIKEGKKWRIDSEKSTDNYDYEQLQGDMTGGY</sequence>
<dbReference type="OrthoDB" id="2156807at2"/>
<proteinExistence type="predicted"/>
<evidence type="ECO:0000259" key="4">
    <source>
        <dbReference type="Pfam" id="PF17118"/>
    </source>
</evidence>
<feature type="chain" id="PRO_5004748585" description="DUF4352 domain-containing protein" evidence="2">
    <location>
        <begin position="26"/>
        <end position="358"/>
    </location>
</feature>
<dbReference type="AlphaFoldDB" id="V6IUZ7"/>
<comment type="caution">
    <text evidence="5">The sequence shown here is derived from an EMBL/GenBank/DDBJ whole genome shotgun (WGS) entry which is preliminary data.</text>
</comment>
<gene>
    <name evidence="5" type="ORF">P343_14865</name>
</gene>
<dbReference type="PATRIC" id="fig|1395513.3.peg.3019"/>
<evidence type="ECO:0000313" key="6">
    <source>
        <dbReference type="Proteomes" id="UP000018296"/>
    </source>
</evidence>
<reference evidence="5 6" key="1">
    <citation type="journal article" date="2013" name="Genome Announc.">
        <title>Genome Sequence of Sporolactobacillus laevolacticus DSM442, an Efficient Polymer-Grade D-Lactate Producer from Agricultural Waste Cottonseed as a Nitrogen Source.</title>
        <authorList>
            <person name="Wang H."/>
            <person name="Wang L."/>
            <person name="Ju J."/>
            <person name="Yu B."/>
            <person name="Ma Y."/>
        </authorList>
    </citation>
    <scope>NUCLEOTIDE SEQUENCE [LARGE SCALE GENOMIC DNA]</scope>
    <source>
        <strain evidence="5 6">DSM 442</strain>
    </source>
</reference>
<dbReference type="RefSeq" id="WP_023511198.1">
    <property type="nucleotide sequence ID" value="NZ_AWTC01000016.1"/>
</dbReference>
<dbReference type="Pfam" id="PF17118">
    <property type="entry name" value="DUF5105"/>
    <property type="match status" value="1"/>
</dbReference>
<feature type="domain" description="DUF5105" evidence="4">
    <location>
        <begin position="165"/>
        <end position="343"/>
    </location>
</feature>
<feature type="domain" description="DUF4352" evidence="3">
    <location>
        <begin position="52"/>
        <end position="149"/>
    </location>
</feature>
<keyword evidence="1 2" id="KW-0732">Signal</keyword>
<dbReference type="Proteomes" id="UP000018296">
    <property type="component" value="Unassembled WGS sequence"/>
</dbReference>